<sequence>MKVEDTYKVPESGFLFTSRKNAKNDHVHYHAVYSHIKKQAPLFLQHLRDNNKNWQQEYAKLRPHSGRATLITELMGEGLSTAMSMKFARHAPGSVKVHLRYGQLTLKDVKRAVDEIDIPNKPSNWSKLPTKKLKAARADIDRELKKRGQ</sequence>
<dbReference type="AlphaFoldDB" id="A0AA36I5G6"/>
<proteinExistence type="predicted"/>
<dbReference type="GO" id="GO:0003677">
    <property type="term" value="F:DNA binding"/>
    <property type="evidence" value="ECO:0007669"/>
    <property type="project" value="InterPro"/>
</dbReference>
<evidence type="ECO:0000313" key="4">
    <source>
        <dbReference type="Proteomes" id="UP001178507"/>
    </source>
</evidence>
<accession>A0AA36I5G6</accession>
<dbReference type="Proteomes" id="UP001178507">
    <property type="component" value="Unassembled WGS sequence"/>
</dbReference>
<evidence type="ECO:0000313" key="3">
    <source>
        <dbReference type="EMBL" id="CAJ1382925.1"/>
    </source>
</evidence>
<gene>
    <name evidence="3" type="ORF">EVOR1521_LOCUS10174</name>
    <name evidence="2" type="ORF">EVOR1521_LOCUS8859</name>
</gene>
<dbReference type="InterPro" id="IPR011010">
    <property type="entry name" value="DNA_brk_join_enz"/>
</dbReference>
<keyword evidence="4" id="KW-1185">Reference proteome</keyword>
<dbReference type="SUPFAM" id="SSF56349">
    <property type="entry name" value="DNA breaking-rejoining enzymes"/>
    <property type="match status" value="1"/>
</dbReference>
<dbReference type="Gene3D" id="1.10.443.10">
    <property type="entry name" value="Intergrase catalytic core"/>
    <property type="match status" value="1"/>
</dbReference>
<dbReference type="InterPro" id="IPR013762">
    <property type="entry name" value="Integrase-like_cat_sf"/>
</dbReference>
<reference evidence="2" key="1">
    <citation type="submission" date="2023-08" db="EMBL/GenBank/DDBJ databases">
        <authorList>
            <person name="Chen Y."/>
            <person name="Shah S."/>
            <person name="Dougan E. K."/>
            <person name="Thang M."/>
            <person name="Chan C."/>
        </authorList>
    </citation>
    <scope>NUCLEOTIDE SEQUENCE</scope>
</reference>
<dbReference type="EMBL" id="CAUJNA010000779">
    <property type="protein sequence ID" value="CAJ1381067.1"/>
    <property type="molecule type" value="Genomic_DNA"/>
</dbReference>
<dbReference type="GO" id="GO:0006310">
    <property type="term" value="P:DNA recombination"/>
    <property type="evidence" value="ECO:0007669"/>
    <property type="project" value="UniProtKB-KW"/>
</dbReference>
<evidence type="ECO:0000313" key="2">
    <source>
        <dbReference type="EMBL" id="CAJ1381067.1"/>
    </source>
</evidence>
<comment type="caution">
    <text evidence="2">The sequence shown here is derived from an EMBL/GenBank/DDBJ whole genome shotgun (WGS) entry which is preliminary data.</text>
</comment>
<keyword evidence="1" id="KW-0233">DNA recombination</keyword>
<organism evidence="2 4">
    <name type="scientific">Effrenium voratum</name>
    <dbReference type="NCBI Taxonomy" id="2562239"/>
    <lineage>
        <taxon>Eukaryota</taxon>
        <taxon>Sar</taxon>
        <taxon>Alveolata</taxon>
        <taxon>Dinophyceae</taxon>
        <taxon>Suessiales</taxon>
        <taxon>Symbiodiniaceae</taxon>
        <taxon>Effrenium</taxon>
    </lineage>
</organism>
<name>A0AA36I5G6_9DINO</name>
<protein>
    <submittedName>
        <fullName evidence="2">Uncharacterized protein</fullName>
    </submittedName>
</protein>
<evidence type="ECO:0000256" key="1">
    <source>
        <dbReference type="ARBA" id="ARBA00023172"/>
    </source>
</evidence>
<dbReference type="EMBL" id="CAUJNA010000957">
    <property type="protein sequence ID" value="CAJ1382925.1"/>
    <property type="molecule type" value="Genomic_DNA"/>
</dbReference>
<dbReference type="GO" id="GO:0015074">
    <property type="term" value="P:DNA integration"/>
    <property type="evidence" value="ECO:0007669"/>
    <property type="project" value="InterPro"/>
</dbReference>